<dbReference type="PANTHER" id="PTHR42736">
    <property type="entry name" value="PROTEIN-GLUTAMINE GAMMA-GLUTAMYLTRANSFERASE"/>
    <property type="match status" value="1"/>
</dbReference>
<keyword evidence="2" id="KW-0472">Membrane</keyword>
<dbReference type="PANTHER" id="PTHR42736:SF1">
    <property type="entry name" value="PROTEIN-GLUTAMINE GAMMA-GLUTAMYLTRANSFERASE"/>
    <property type="match status" value="1"/>
</dbReference>
<feature type="region of interest" description="Disordered" evidence="1">
    <location>
        <begin position="1"/>
        <end position="40"/>
    </location>
</feature>
<dbReference type="Proteomes" id="UP000576969">
    <property type="component" value="Unassembled WGS sequence"/>
</dbReference>
<organism evidence="4 5">
    <name type="scientific">Microbacterium immunditiarum</name>
    <dbReference type="NCBI Taxonomy" id="337480"/>
    <lineage>
        <taxon>Bacteria</taxon>
        <taxon>Bacillati</taxon>
        <taxon>Actinomycetota</taxon>
        <taxon>Actinomycetes</taxon>
        <taxon>Micrococcales</taxon>
        <taxon>Microbacteriaceae</taxon>
        <taxon>Microbacterium</taxon>
    </lineage>
</organism>
<feature type="transmembrane region" description="Helical" evidence="2">
    <location>
        <begin position="162"/>
        <end position="180"/>
    </location>
</feature>
<evidence type="ECO:0000313" key="5">
    <source>
        <dbReference type="Proteomes" id="UP000576969"/>
    </source>
</evidence>
<feature type="transmembrane region" description="Helical" evidence="2">
    <location>
        <begin position="649"/>
        <end position="677"/>
    </location>
</feature>
<accession>A0A7Y9KIE4</accession>
<comment type="caution">
    <text evidence="4">The sequence shown here is derived from an EMBL/GenBank/DDBJ whole genome shotgun (WGS) entry which is preliminary data.</text>
</comment>
<feature type="compositionally biased region" description="Basic and acidic residues" evidence="1">
    <location>
        <begin position="12"/>
        <end position="39"/>
    </location>
</feature>
<keyword evidence="2" id="KW-1133">Transmembrane helix</keyword>
<feature type="compositionally biased region" description="Low complexity" evidence="1">
    <location>
        <begin position="804"/>
        <end position="823"/>
    </location>
</feature>
<dbReference type="InterPro" id="IPR021878">
    <property type="entry name" value="TgpA_N"/>
</dbReference>
<feature type="transmembrane region" description="Helical" evidence="2">
    <location>
        <begin position="48"/>
        <end position="68"/>
    </location>
</feature>
<dbReference type="Pfam" id="PF11992">
    <property type="entry name" value="TgpA_N"/>
    <property type="match status" value="1"/>
</dbReference>
<dbReference type="AlphaFoldDB" id="A0A7Y9KIE4"/>
<dbReference type="InterPro" id="IPR038765">
    <property type="entry name" value="Papain-like_cys_pep_sf"/>
</dbReference>
<protein>
    <recommendedName>
        <fullName evidence="3">Transglutaminase-like domain-containing protein</fullName>
    </recommendedName>
</protein>
<feature type="transmembrane region" description="Helical" evidence="2">
    <location>
        <begin position="187"/>
        <end position="204"/>
    </location>
</feature>
<dbReference type="Gene3D" id="3.10.620.30">
    <property type="match status" value="1"/>
</dbReference>
<feature type="transmembrane region" description="Helical" evidence="2">
    <location>
        <begin position="74"/>
        <end position="94"/>
    </location>
</feature>
<feature type="domain" description="Transglutaminase-like" evidence="3">
    <location>
        <begin position="524"/>
        <end position="595"/>
    </location>
</feature>
<dbReference type="SMART" id="SM00460">
    <property type="entry name" value="TGc"/>
    <property type="match status" value="1"/>
</dbReference>
<feature type="region of interest" description="Disordered" evidence="1">
    <location>
        <begin position="804"/>
        <end position="832"/>
    </location>
</feature>
<keyword evidence="5" id="KW-1185">Reference proteome</keyword>
<dbReference type="RefSeq" id="WP_179487511.1">
    <property type="nucleotide sequence ID" value="NZ_JACCBV010000001.1"/>
</dbReference>
<feature type="transmembrane region" description="Helical" evidence="2">
    <location>
        <begin position="260"/>
        <end position="282"/>
    </location>
</feature>
<evidence type="ECO:0000256" key="1">
    <source>
        <dbReference type="SAM" id="MobiDB-lite"/>
    </source>
</evidence>
<feature type="compositionally biased region" description="Pro residues" evidence="1">
    <location>
        <begin position="617"/>
        <end position="633"/>
    </location>
</feature>
<feature type="region of interest" description="Disordered" evidence="1">
    <location>
        <begin position="589"/>
        <end position="642"/>
    </location>
</feature>
<dbReference type="EMBL" id="JACCBV010000001">
    <property type="protein sequence ID" value="NYE18685.1"/>
    <property type="molecule type" value="Genomic_DNA"/>
</dbReference>
<dbReference type="SUPFAM" id="SSF54001">
    <property type="entry name" value="Cysteine proteinases"/>
    <property type="match status" value="1"/>
</dbReference>
<keyword evidence="2" id="KW-0812">Transmembrane</keyword>
<feature type="transmembrane region" description="Helical" evidence="2">
    <location>
        <begin position="106"/>
        <end position="129"/>
    </location>
</feature>
<gene>
    <name evidence="4" type="ORF">BJ991_000713</name>
</gene>
<proteinExistence type="predicted"/>
<feature type="transmembrane region" description="Helical" evidence="2">
    <location>
        <begin position="210"/>
        <end position="229"/>
    </location>
</feature>
<name>A0A7Y9KIE4_9MICO</name>
<dbReference type="InterPro" id="IPR002931">
    <property type="entry name" value="Transglutaminase-like"/>
</dbReference>
<evidence type="ECO:0000259" key="3">
    <source>
        <dbReference type="SMART" id="SM00460"/>
    </source>
</evidence>
<sequence>MSAPSGATPVVERAKREEARAEAARRREQRARRTAERRATATTTTRRWVLDLTAAALLIAVPIAGFWPTFGGPAYLPAAVGGALVGLGIAALAARLRWGMLEQAGLVVLAYFLLGPALAVPHTTIAGVIPTLESWIQLGTGIVTSWKQLLTTVAPVPASEQFLIVPFMLSLVAATLTAGFGLRLRHAAWALLPAAAYLATQIALGTSQPAIPVVEGIVFAVVAVAWLALREAWAPSAAAVSLGSAGGGADAAKSGSARRALLGSGMIAIAVVAGVVTSGFAAPAAPRYVLRDIVIPPFDVREYPSPLQSFRSLVRDHADGTLFTVTGLPQGARVRLATMDAYSGTVYNVSDEGAGSSSAFVPMRDTMSPTVEGVEASVRVEIGELDGVWMPEVGSMASVRFDGDRADDLRRSAHYNAATQTAVVTARLQEGDAYDLDVVVPSVPSDRALEGVSFAPVRLPKQKGVPKEFAEIASDAAADASSPIEQVRALQETLSTEGFFSHGLEGQPLSRAGHGAERITTLLGSEQMVGDDEQYAVAMALLARELGIPARVVLGFYPDEDRADEPVFEANGESVHAWVEVAFDGAGWVPFDPTPPEDQVPSDQQTKPRADPKPQVLQPPPPQQEPVDLPPSIPDEREPEDGDDSIGAVIWAIVSITAASLGVLALLASPFIVIGVLKSARRRKRRNAERAADRISGGWDELVDRAVDYGTPVRVGATRQEDAQTVRTALEEPAVTTLAVRADAQVFGPSEPTQQDVDEFWSQVEEIVGTMGSRATFWRRVRARLSLRSLLAGTRFALALPFASARSSVPPSSRRSRTAAEPRTPSEPAETA</sequence>
<dbReference type="InterPro" id="IPR052901">
    <property type="entry name" value="Bact_TGase-like"/>
</dbReference>
<reference evidence="4 5" key="1">
    <citation type="submission" date="2020-07" db="EMBL/GenBank/DDBJ databases">
        <title>Sequencing the genomes of 1000 actinobacteria strains.</title>
        <authorList>
            <person name="Klenk H.-P."/>
        </authorList>
    </citation>
    <scope>NUCLEOTIDE SEQUENCE [LARGE SCALE GENOMIC DNA]</scope>
    <source>
        <strain evidence="4 5">DSM 24662</strain>
    </source>
</reference>
<evidence type="ECO:0000313" key="4">
    <source>
        <dbReference type="EMBL" id="NYE18685.1"/>
    </source>
</evidence>
<evidence type="ECO:0000256" key="2">
    <source>
        <dbReference type="SAM" id="Phobius"/>
    </source>
</evidence>
<dbReference type="Pfam" id="PF01841">
    <property type="entry name" value="Transglut_core"/>
    <property type="match status" value="1"/>
</dbReference>